<dbReference type="EMBL" id="VYQE01000002">
    <property type="protein sequence ID" value="KAA9009479.1"/>
    <property type="molecule type" value="Genomic_DNA"/>
</dbReference>
<proteinExistence type="predicted"/>
<dbReference type="SUPFAM" id="SSF55486">
    <property type="entry name" value="Metalloproteases ('zincins'), catalytic domain"/>
    <property type="match status" value="1"/>
</dbReference>
<gene>
    <name evidence="1" type="ORF">F3S47_09575</name>
</gene>
<dbReference type="Proteomes" id="UP000326554">
    <property type="component" value="Unassembled WGS sequence"/>
</dbReference>
<evidence type="ECO:0000313" key="2">
    <source>
        <dbReference type="Proteomes" id="UP000326554"/>
    </source>
</evidence>
<name>A0A5J5GML5_9RHOB</name>
<organism evidence="1 2">
    <name type="scientific">Histidinibacterium aquaticum</name>
    <dbReference type="NCBI Taxonomy" id="2613962"/>
    <lineage>
        <taxon>Bacteria</taxon>
        <taxon>Pseudomonadati</taxon>
        <taxon>Pseudomonadota</taxon>
        <taxon>Alphaproteobacteria</taxon>
        <taxon>Rhodobacterales</taxon>
        <taxon>Paracoccaceae</taxon>
        <taxon>Histidinibacterium</taxon>
    </lineage>
</organism>
<keyword evidence="2" id="KW-1185">Reference proteome</keyword>
<reference evidence="1 2" key="1">
    <citation type="submission" date="2019-09" db="EMBL/GenBank/DDBJ databases">
        <authorList>
            <person name="Park J.-S."/>
            <person name="Choi H.-J."/>
        </authorList>
    </citation>
    <scope>NUCLEOTIDE SEQUENCE [LARGE SCALE GENOMIC DNA]</scope>
    <source>
        <strain evidence="1 2">176SS1-4</strain>
    </source>
</reference>
<evidence type="ECO:0000313" key="1">
    <source>
        <dbReference type="EMBL" id="KAA9009479.1"/>
    </source>
</evidence>
<sequence length="618" mass="67671">MSHLPSFRQIKLFVDTDPTLAAGGGGDLDLVKQAIDEVIGDPAVGNLGSLGSSLRDEGILIRTGFSTGLADFDQVGLSYVVGNESEVFGVLQREPERQTPYSFSIFLSARTAPEDAARDVPLGVTLGLDAYPRRFGAGRAAIVYPRVIAESLVRQGAAARRRLTQADVDDLAFRIRFTIMHELGHLLNLPHPWQRDAFAGVGLSAEPDARSWMAYGSLYPLGAPNIYALENIADETTRRERRDRLAQQNLGQVNAPLRGAGFTDEERGQIVHAPFDLVSAGGRTFVDAERQTLTIREPIAPVPRLRLAIDGATHDPAIGYEAVSMSQFTSQPMQSMFQPPTGYIELHVHKTAASEDLPFSFSTGNFFWLVREERPTVWTDRPPRRGVLFQPDYSVLTAPLDGAIEAVSAPSEVTLEGEPAWEFRVPLPPLSSSFLFTSFPNATRFTTQIAFLLPGAPLVYSNRVALIYTPDPSLQPFGPASREIFDLLGNPALPLVFEADLLFRDRTPAFISDEEVLLSRLRSAQADDLASLAREQPEALGWLDRLIFYANVRTLLDGTAGDREGQIFDQLVRLGRSDNPADQVHTQIAGGQINALSKVKPTDGDVLERLGRVLSSSN</sequence>
<comment type="caution">
    <text evidence="1">The sequence shown here is derived from an EMBL/GenBank/DDBJ whole genome shotgun (WGS) entry which is preliminary data.</text>
</comment>
<accession>A0A5J5GML5</accession>
<dbReference type="AlphaFoldDB" id="A0A5J5GML5"/>
<protein>
    <submittedName>
        <fullName evidence="1">Uncharacterized protein</fullName>
    </submittedName>
</protein>